<dbReference type="SUPFAM" id="SSF51735">
    <property type="entry name" value="NAD(P)-binding Rossmann-fold domains"/>
    <property type="match status" value="1"/>
</dbReference>
<dbReference type="GO" id="GO:0008270">
    <property type="term" value="F:zinc ion binding"/>
    <property type="evidence" value="ECO:0007669"/>
    <property type="project" value="InterPro"/>
</dbReference>
<dbReference type="InterPro" id="IPR011032">
    <property type="entry name" value="GroES-like_sf"/>
</dbReference>
<dbReference type="Gene3D" id="3.40.50.720">
    <property type="entry name" value="NAD(P)-binding Rossmann-like Domain"/>
    <property type="match status" value="1"/>
</dbReference>
<dbReference type="EC" id="1.1.1.103" evidence="7"/>
<keyword evidence="2 4" id="KW-0862">Zinc</keyword>
<evidence type="ECO:0000313" key="8">
    <source>
        <dbReference type="Proteomes" id="UP000045285"/>
    </source>
</evidence>
<protein>
    <submittedName>
        <fullName evidence="7">Threonine 3-dehydrogenase, NAD(P)-binding</fullName>
        <ecNumber evidence="7">1.1.1.103</ecNumber>
    </submittedName>
</protein>
<evidence type="ECO:0000313" key="7">
    <source>
        <dbReference type="EMBL" id="CDX17913.1"/>
    </source>
</evidence>
<sequence length="361" mass="38499">MLKRGIYVIGFSFPVLPGVRRTSAPGCRWIQETKALVKAKAEPGIWMEEVPVPEIGPNDVLIKVKKTAICGTDVHIYNWDQWAQKTVPVPMVTGHEFVGTVADYGAAVIEYKVGQRVSGEGHIVCGHCRNCRAGRGHLCRNTLGVGVNRPGAFGEYMAIPQHNVVPIPDDVPDEIAAIFDPLGNAVHTALSFDLVGEDVLVTGAGPIGIMGALVAQCVGARKVVITDINPVRLDLARKLGLQHVVDASKEKLRDVMPSIGMTEGFDVGLEMSGAAPAFRDMIDTMNNGGKIAILGIAPTGLEIDWNKVIFKMVQMIALVQGPLDVSGLITHRIGNHSAVLPCGNDRQESAALSGDQNATAP</sequence>
<proteinExistence type="inferred from homology"/>
<feature type="domain" description="Alcohol dehydrogenase-like C-terminal" evidence="5">
    <location>
        <begin position="206"/>
        <end position="317"/>
    </location>
</feature>
<name>A0A090DNC2_MESPL</name>
<dbReference type="Proteomes" id="UP000045285">
    <property type="component" value="Unassembled WGS sequence"/>
</dbReference>
<feature type="domain" description="Alcohol dehydrogenase-like N-terminal" evidence="6">
    <location>
        <begin position="56"/>
        <end position="169"/>
    </location>
</feature>
<evidence type="ECO:0000256" key="1">
    <source>
        <dbReference type="ARBA" id="ARBA00022723"/>
    </source>
</evidence>
<dbReference type="GO" id="GO:0008743">
    <property type="term" value="F:L-threonine 3-dehydrogenase activity"/>
    <property type="evidence" value="ECO:0007669"/>
    <property type="project" value="UniProtKB-EC"/>
</dbReference>
<keyword evidence="3 7" id="KW-0560">Oxidoreductase</keyword>
<keyword evidence="1 4" id="KW-0479">Metal-binding</keyword>
<dbReference type="InterPro" id="IPR013149">
    <property type="entry name" value="ADH-like_C"/>
</dbReference>
<organism evidence="7 8">
    <name type="scientific">Mesorhizobium plurifarium</name>
    <dbReference type="NCBI Taxonomy" id="69974"/>
    <lineage>
        <taxon>Bacteria</taxon>
        <taxon>Pseudomonadati</taxon>
        <taxon>Pseudomonadota</taxon>
        <taxon>Alphaproteobacteria</taxon>
        <taxon>Hyphomicrobiales</taxon>
        <taxon>Phyllobacteriaceae</taxon>
        <taxon>Mesorhizobium</taxon>
    </lineage>
</organism>
<evidence type="ECO:0000259" key="5">
    <source>
        <dbReference type="Pfam" id="PF00107"/>
    </source>
</evidence>
<evidence type="ECO:0000256" key="3">
    <source>
        <dbReference type="ARBA" id="ARBA00023002"/>
    </source>
</evidence>
<dbReference type="PANTHER" id="PTHR43401:SF2">
    <property type="entry name" value="L-THREONINE 3-DEHYDROGENASE"/>
    <property type="match status" value="1"/>
</dbReference>
<accession>A0A090DNC2</accession>
<dbReference type="InterPro" id="IPR013154">
    <property type="entry name" value="ADH-like_N"/>
</dbReference>
<dbReference type="Gene3D" id="3.90.180.10">
    <property type="entry name" value="Medium-chain alcohol dehydrogenases, catalytic domain"/>
    <property type="match status" value="1"/>
</dbReference>
<gene>
    <name evidence="7" type="primary">tdh</name>
    <name evidence="7" type="ORF">MPL3356_250028</name>
</gene>
<dbReference type="PROSITE" id="PS00059">
    <property type="entry name" value="ADH_ZINC"/>
    <property type="match status" value="1"/>
</dbReference>
<dbReference type="AlphaFoldDB" id="A0A090DNC2"/>
<dbReference type="InterPro" id="IPR050129">
    <property type="entry name" value="Zn_alcohol_dh"/>
</dbReference>
<keyword evidence="8" id="KW-1185">Reference proteome</keyword>
<comment type="similarity">
    <text evidence="4">Belongs to the zinc-containing alcohol dehydrogenase family.</text>
</comment>
<evidence type="ECO:0000256" key="2">
    <source>
        <dbReference type="ARBA" id="ARBA00022833"/>
    </source>
</evidence>
<evidence type="ECO:0000256" key="4">
    <source>
        <dbReference type="RuleBase" id="RU361277"/>
    </source>
</evidence>
<dbReference type="InterPro" id="IPR036291">
    <property type="entry name" value="NAD(P)-bd_dom_sf"/>
</dbReference>
<dbReference type="Pfam" id="PF00107">
    <property type="entry name" value="ADH_zinc_N"/>
    <property type="match status" value="1"/>
</dbReference>
<dbReference type="InterPro" id="IPR002328">
    <property type="entry name" value="ADH_Zn_CS"/>
</dbReference>
<dbReference type="EMBL" id="CCMZ01000018">
    <property type="protein sequence ID" value="CDX17913.1"/>
    <property type="molecule type" value="Genomic_DNA"/>
</dbReference>
<reference evidence="8" key="1">
    <citation type="submission" date="2014-08" db="EMBL/GenBank/DDBJ databases">
        <authorList>
            <person name="Moulin L."/>
        </authorList>
    </citation>
    <scope>NUCLEOTIDE SEQUENCE [LARGE SCALE GENOMIC DNA]</scope>
</reference>
<dbReference type="SUPFAM" id="SSF50129">
    <property type="entry name" value="GroES-like"/>
    <property type="match status" value="1"/>
</dbReference>
<evidence type="ECO:0000259" key="6">
    <source>
        <dbReference type="Pfam" id="PF08240"/>
    </source>
</evidence>
<dbReference type="NCBIfam" id="NF003808">
    <property type="entry name" value="PRK05396.1"/>
    <property type="match status" value="1"/>
</dbReference>
<dbReference type="PANTHER" id="PTHR43401">
    <property type="entry name" value="L-THREONINE 3-DEHYDROGENASE"/>
    <property type="match status" value="1"/>
</dbReference>
<dbReference type="Pfam" id="PF08240">
    <property type="entry name" value="ADH_N"/>
    <property type="match status" value="1"/>
</dbReference>
<comment type="cofactor">
    <cofactor evidence="4">
        <name>Zn(2+)</name>
        <dbReference type="ChEBI" id="CHEBI:29105"/>
    </cofactor>
</comment>